<feature type="domain" description="CHAT" evidence="2">
    <location>
        <begin position="504"/>
        <end position="781"/>
    </location>
</feature>
<accession>A0A8H4RIN0</accession>
<feature type="region of interest" description="Disordered" evidence="1">
    <location>
        <begin position="804"/>
        <end position="833"/>
    </location>
</feature>
<gene>
    <name evidence="3" type="ORF">G7Y89_g7384</name>
</gene>
<dbReference type="Pfam" id="PF12770">
    <property type="entry name" value="CHAT"/>
    <property type="match status" value="1"/>
</dbReference>
<protein>
    <recommendedName>
        <fullName evidence="2">CHAT domain-containing protein</fullName>
    </recommendedName>
</protein>
<dbReference type="InterPro" id="IPR011990">
    <property type="entry name" value="TPR-like_helical_dom_sf"/>
</dbReference>
<organism evidence="3 4">
    <name type="scientific">Cudoniella acicularis</name>
    <dbReference type="NCBI Taxonomy" id="354080"/>
    <lineage>
        <taxon>Eukaryota</taxon>
        <taxon>Fungi</taxon>
        <taxon>Dikarya</taxon>
        <taxon>Ascomycota</taxon>
        <taxon>Pezizomycotina</taxon>
        <taxon>Leotiomycetes</taxon>
        <taxon>Helotiales</taxon>
        <taxon>Tricladiaceae</taxon>
        <taxon>Cudoniella</taxon>
    </lineage>
</organism>
<dbReference type="OrthoDB" id="5405072at2759"/>
<evidence type="ECO:0000313" key="3">
    <source>
        <dbReference type="EMBL" id="KAF4630752.1"/>
    </source>
</evidence>
<proteinExistence type="predicted"/>
<dbReference type="Pfam" id="PF13374">
    <property type="entry name" value="TPR_10"/>
    <property type="match status" value="1"/>
</dbReference>
<feature type="compositionally biased region" description="Basic and acidic residues" evidence="1">
    <location>
        <begin position="820"/>
        <end position="833"/>
    </location>
</feature>
<dbReference type="AlphaFoldDB" id="A0A8H4RIN0"/>
<sequence>MADLDKAIQDARKAVETSSEEEYLDKVLYLNHVGYLLRLRYLKTRAISDLEEAIWSTEEAFAIIPEEEPAPEDLYSNYGLQLGDRFQRTGAMADLENAIASTREAIGPDWGNWGSSPPAPDKNPNPYLTWAFRQNNLGSLLAARFARTGAMSDLDEAILVIRKAITITPEDHPLRAYWLNNLGIRLGDRFWKTEAVTDLEEAIRITREGIKIGTEDHSYQALWLNNLGTLLGRRFSKTGNMPDLEESIRVLQEALDITPEEDQRPASWLNNLGGRLGDMFSRSGATSDLKSALSYYQSALRQPNSPIISRIEAGREVLRYCVIASDWEQAYEASATAVPLVSKLTPRSLETSDRQYMLSLIVGLASDAAAMALYADKGPLIALELLEHGRGVLLDEMGMDISELLERYPELTEKFIVLRDELEIDKLTIEIRKRPGFERFLLAPSEEEIRGAARCGPIIIINISKYRCDAVLVEQHQIRFLALPYLNAKDIEEKAREGHLGDSKVLEWLWDVVANPILDAFGFTQPPLDGKWPHVWWIPTGPLSKFPLHAAGRHFEGSTETVLDRVMSSYSSSVKAIIRGRLHPLPSSSPRNKALVVAMKHTPGRTVLPFVAEEVEKVYNLCKSMSLEPIEPNRRAGEILNHFRLSKIFHFAGYGQTNNLNPLQSQLLVEDWKEGGITVTSILEKDSIQYTEGYINLLKYSPYQTSIDLRDLPFLAYLSACGTGQIKDEKFVDESIHLISAFQVGFRHVIGTLWEVSDELCVDMARTTYECMRDAGMTDESVCLGLHKATRELRERWVNAPENERQGSISVRKAGMPQAEDEKGTRSTLSEDQRDVRLPRDVVPCDDKEIGQWVPYIHFGV</sequence>
<dbReference type="Gene3D" id="1.25.40.10">
    <property type="entry name" value="Tetratricopeptide repeat domain"/>
    <property type="match status" value="1"/>
</dbReference>
<evidence type="ECO:0000256" key="1">
    <source>
        <dbReference type="SAM" id="MobiDB-lite"/>
    </source>
</evidence>
<evidence type="ECO:0000313" key="4">
    <source>
        <dbReference type="Proteomes" id="UP000566819"/>
    </source>
</evidence>
<dbReference type="Proteomes" id="UP000566819">
    <property type="component" value="Unassembled WGS sequence"/>
</dbReference>
<keyword evidence="4" id="KW-1185">Reference proteome</keyword>
<name>A0A8H4RIN0_9HELO</name>
<dbReference type="PANTHER" id="PTHR19959:SF119">
    <property type="entry name" value="FUNGAL LIPASE-LIKE DOMAIN-CONTAINING PROTEIN"/>
    <property type="match status" value="1"/>
</dbReference>
<dbReference type="PANTHER" id="PTHR19959">
    <property type="entry name" value="KINESIN LIGHT CHAIN"/>
    <property type="match status" value="1"/>
</dbReference>
<evidence type="ECO:0000259" key="2">
    <source>
        <dbReference type="Pfam" id="PF12770"/>
    </source>
</evidence>
<reference evidence="3 4" key="1">
    <citation type="submission" date="2020-03" db="EMBL/GenBank/DDBJ databases">
        <title>Draft Genome Sequence of Cudoniella acicularis.</title>
        <authorList>
            <person name="Buettner E."/>
            <person name="Kellner H."/>
        </authorList>
    </citation>
    <scope>NUCLEOTIDE SEQUENCE [LARGE SCALE GENOMIC DNA]</scope>
    <source>
        <strain evidence="3 4">DSM 108380</strain>
    </source>
</reference>
<dbReference type="EMBL" id="JAAMPI010000517">
    <property type="protein sequence ID" value="KAF4630752.1"/>
    <property type="molecule type" value="Genomic_DNA"/>
</dbReference>
<dbReference type="InterPro" id="IPR024983">
    <property type="entry name" value="CHAT_dom"/>
</dbReference>
<comment type="caution">
    <text evidence="3">The sequence shown here is derived from an EMBL/GenBank/DDBJ whole genome shotgun (WGS) entry which is preliminary data.</text>
</comment>
<dbReference type="SUPFAM" id="SSF48452">
    <property type="entry name" value="TPR-like"/>
    <property type="match status" value="1"/>
</dbReference>